<dbReference type="GO" id="GO:0044208">
    <property type="term" value="P:'de novo' AMP biosynthetic process"/>
    <property type="evidence" value="ECO:0007669"/>
    <property type="project" value="UniProtKB-UniRule"/>
</dbReference>
<dbReference type="PANTHER" id="PTHR11846:SF0">
    <property type="entry name" value="ADENYLOSUCCINATE SYNTHETASE"/>
    <property type="match status" value="1"/>
</dbReference>
<dbReference type="Gene3D" id="3.40.440.10">
    <property type="entry name" value="Adenylosuccinate Synthetase, subunit A, domain 1"/>
    <property type="match status" value="1"/>
</dbReference>
<dbReference type="PANTHER" id="PTHR11846">
    <property type="entry name" value="ADENYLOSUCCINATE SYNTHETASE"/>
    <property type="match status" value="1"/>
</dbReference>
<keyword evidence="8" id="KW-0963">Cytoplasm</keyword>
<proteinExistence type="inferred from homology"/>
<dbReference type="Gene3D" id="1.10.300.10">
    <property type="entry name" value="Adenylosuccinate Synthetase, subunit A, domain 2"/>
    <property type="match status" value="1"/>
</dbReference>
<evidence type="ECO:0000256" key="9">
    <source>
        <dbReference type="PROSITE-ProRule" id="PRU10134"/>
    </source>
</evidence>
<dbReference type="HAMAP" id="MF_00011">
    <property type="entry name" value="Adenylosucc_synth"/>
    <property type="match status" value="1"/>
</dbReference>
<keyword evidence="6 8" id="KW-0460">Magnesium</keyword>
<dbReference type="SUPFAM" id="SSF52540">
    <property type="entry name" value="P-loop containing nucleoside triphosphate hydrolases"/>
    <property type="match status" value="1"/>
</dbReference>
<keyword evidence="4 8" id="KW-0547">Nucleotide-binding</keyword>
<dbReference type="GO" id="GO:0046040">
    <property type="term" value="P:IMP metabolic process"/>
    <property type="evidence" value="ECO:0007669"/>
    <property type="project" value="TreeGrafter"/>
</dbReference>
<evidence type="ECO:0000256" key="2">
    <source>
        <dbReference type="ARBA" id="ARBA00022598"/>
    </source>
</evidence>
<dbReference type="HOGENOM" id="CLU_029848_0_0_9"/>
<keyword evidence="7 8" id="KW-0342">GTP-binding</keyword>
<dbReference type="GO" id="GO:0005525">
    <property type="term" value="F:GTP binding"/>
    <property type="evidence" value="ECO:0007669"/>
    <property type="project" value="UniProtKB-UniRule"/>
</dbReference>
<dbReference type="GO" id="GO:0000287">
    <property type="term" value="F:magnesium ion binding"/>
    <property type="evidence" value="ECO:0007669"/>
    <property type="project" value="UniProtKB-UniRule"/>
</dbReference>
<dbReference type="GO" id="GO:0004019">
    <property type="term" value="F:adenylosuccinate synthase activity"/>
    <property type="evidence" value="ECO:0007669"/>
    <property type="project" value="UniProtKB-UniRule"/>
</dbReference>
<feature type="binding site" description="in other chain" evidence="8">
    <location>
        <position position="186"/>
    </location>
    <ligand>
        <name>IMP</name>
        <dbReference type="ChEBI" id="CHEBI:58053"/>
        <note>ligand shared between dimeric partners</note>
    </ligand>
</feature>
<dbReference type="EMBL" id="AWVA01000116">
    <property type="protein sequence ID" value="ERJ74029.1"/>
    <property type="molecule type" value="Genomic_DNA"/>
</dbReference>
<comment type="cofactor">
    <cofactor evidence="8">
        <name>Mg(2+)</name>
        <dbReference type="ChEBI" id="CHEBI:18420"/>
    </cofactor>
    <text evidence="8">Binds 1 Mg(2+) ion per subunit.</text>
</comment>
<dbReference type="AlphaFoldDB" id="U2KA46"/>
<keyword evidence="5 8" id="KW-0658">Purine biosynthesis</keyword>
<evidence type="ECO:0000256" key="8">
    <source>
        <dbReference type="HAMAP-Rule" id="MF_00011"/>
    </source>
</evidence>
<evidence type="ECO:0000256" key="6">
    <source>
        <dbReference type="ARBA" id="ARBA00022842"/>
    </source>
</evidence>
<dbReference type="InterPro" id="IPR027417">
    <property type="entry name" value="P-loop_NTPase"/>
</dbReference>
<feature type="active site" description="Proton donor" evidence="8">
    <location>
        <position position="99"/>
    </location>
</feature>
<evidence type="ECO:0000256" key="10">
    <source>
        <dbReference type="RuleBase" id="RU000520"/>
    </source>
</evidence>
<evidence type="ECO:0000256" key="5">
    <source>
        <dbReference type="ARBA" id="ARBA00022755"/>
    </source>
</evidence>
<gene>
    <name evidence="8" type="primary">purA</name>
    <name evidence="11" type="ORF">HMPREF1557_01938</name>
</gene>
<feature type="binding site" evidence="8">
    <location>
        <begin position="470"/>
        <end position="472"/>
    </location>
    <ligand>
        <name>GTP</name>
        <dbReference type="ChEBI" id="CHEBI:37565"/>
    </ligand>
</feature>
<comment type="catalytic activity">
    <reaction evidence="8 10">
        <text>IMP + L-aspartate + GTP = N(6)-(1,2-dicarboxyethyl)-AMP + GDP + phosphate + 2 H(+)</text>
        <dbReference type="Rhea" id="RHEA:15753"/>
        <dbReference type="ChEBI" id="CHEBI:15378"/>
        <dbReference type="ChEBI" id="CHEBI:29991"/>
        <dbReference type="ChEBI" id="CHEBI:37565"/>
        <dbReference type="ChEBI" id="CHEBI:43474"/>
        <dbReference type="ChEBI" id="CHEBI:57567"/>
        <dbReference type="ChEBI" id="CHEBI:58053"/>
        <dbReference type="ChEBI" id="CHEBI:58189"/>
        <dbReference type="EC" id="6.3.4.4"/>
    </reaction>
</comment>
<reference evidence="11 12" key="1">
    <citation type="submission" date="2013-06" db="EMBL/GenBank/DDBJ databases">
        <authorList>
            <person name="Weinstock G."/>
            <person name="Sodergren E."/>
            <person name="Lobos E.A."/>
            <person name="Fulton L."/>
            <person name="Fulton R."/>
            <person name="Courtney L."/>
            <person name="Fronick C."/>
            <person name="O'Laughlin M."/>
            <person name="Godfrey J."/>
            <person name="Wilson R.M."/>
            <person name="Miner T."/>
            <person name="Farmer C."/>
            <person name="Delehaunty K."/>
            <person name="Cordes M."/>
            <person name="Minx P."/>
            <person name="Tomlinson C."/>
            <person name="Chen J."/>
            <person name="Wollam A."/>
            <person name="Pepin K.H."/>
            <person name="Bhonagiri V."/>
            <person name="Zhang X."/>
            <person name="Warren W."/>
            <person name="Mitreva M."/>
            <person name="Mardis E.R."/>
            <person name="Wilson R.K."/>
        </authorList>
    </citation>
    <scope>NUCLEOTIDE SEQUENCE [LARGE SCALE GENOMIC DNA]</scope>
    <source>
        <strain evidence="11 12">W1703</strain>
    </source>
</reference>
<evidence type="ECO:0000313" key="11">
    <source>
        <dbReference type="EMBL" id="ERJ74029.1"/>
    </source>
</evidence>
<evidence type="ECO:0000256" key="7">
    <source>
        <dbReference type="ARBA" id="ARBA00023134"/>
    </source>
</evidence>
<comment type="similarity">
    <text evidence="8 10">Belongs to the adenylosuccinate synthetase family.</text>
</comment>
<evidence type="ECO:0000256" key="1">
    <source>
        <dbReference type="ARBA" id="ARBA00011738"/>
    </source>
</evidence>
<dbReference type="FunFam" id="3.90.170.10:FF:000001">
    <property type="entry name" value="Adenylosuccinate synthetase"/>
    <property type="match status" value="1"/>
</dbReference>
<dbReference type="Proteomes" id="UP000016617">
    <property type="component" value="Unassembled WGS sequence"/>
</dbReference>
<dbReference type="InterPro" id="IPR042110">
    <property type="entry name" value="Adenylosuccinate_synth_dom2"/>
</dbReference>
<comment type="pathway">
    <text evidence="8 10">Purine metabolism; AMP biosynthesis via de novo pathway; AMP from IMP: step 1/2.</text>
</comment>
<dbReference type="InterPro" id="IPR018220">
    <property type="entry name" value="Adenylosuccin_syn_GTP-bd"/>
</dbReference>
<dbReference type="EC" id="6.3.4.4" evidence="8 10"/>
<dbReference type="UniPathway" id="UPA00075">
    <property type="reaction ID" value="UER00335"/>
</dbReference>
<feature type="binding site" evidence="8">
    <location>
        <position position="200"/>
    </location>
    <ligand>
        <name>IMP</name>
        <dbReference type="ChEBI" id="CHEBI:58053"/>
        <note>ligand shared between dimeric partners</note>
    </ligand>
</feature>
<feature type="binding site" evidence="8">
    <location>
        <position position="71"/>
    </location>
    <ligand>
        <name>Mg(2+)</name>
        <dbReference type="ChEBI" id="CHEBI:18420"/>
    </ligand>
</feature>
<evidence type="ECO:0000256" key="4">
    <source>
        <dbReference type="ARBA" id="ARBA00022741"/>
    </source>
</evidence>
<dbReference type="GO" id="GO:0005737">
    <property type="term" value="C:cytoplasm"/>
    <property type="evidence" value="ECO:0007669"/>
    <property type="project" value="UniProtKB-SubCell"/>
</dbReference>
<feature type="active site" evidence="9">
    <location>
        <position position="197"/>
    </location>
</feature>
<evidence type="ECO:0000313" key="12">
    <source>
        <dbReference type="Proteomes" id="UP000016617"/>
    </source>
</evidence>
<dbReference type="SMART" id="SM00788">
    <property type="entry name" value="Adenylsucc_synt"/>
    <property type="match status" value="1"/>
</dbReference>
<feature type="binding site" evidence="8">
    <location>
        <position position="98"/>
    </location>
    <ligand>
        <name>Mg(2+)</name>
        <dbReference type="ChEBI" id="CHEBI:18420"/>
    </ligand>
</feature>
<organism evidence="11 12">
    <name type="scientific">Streptococcus sobrinus W1703</name>
    <dbReference type="NCBI Taxonomy" id="1227275"/>
    <lineage>
        <taxon>Bacteria</taxon>
        <taxon>Bacillati</taxon>
        <taxon>Bacillota</taxon>
        <taxon>Bacilli</taxon>
        <taxon>Lactobacillales</taxon>
        <taxon>Streptococcaceae</taxon>
        <taxon>Streptococcus</taxon>
    </lineage>
</organism>
<accession>U2KA46</accession>
<evidence type="ECO:0000256" key="3">
    <source>
        <dbReference type="ARBA" id="ARBA00022723"/>
    </source>
</evidence>
<feature type="binding site" evidence="8">
    <location>
        <begin position="388"/>
        <end position="390"/>
    </location>
    <ligand>
        <name>GTP</name>
        <dbReference type="ChEBI" id="CHEBI:37565"/>
    </ligand>
</feature>
<feature type="binding site" evidence="8">
    <location>
        <begin position="98"/>
        <end position="100"/>
    </location>
    <ligand>
        <name>GTP</name>
        <dbReference type="ChEBI" id="CHEBI:37565"/>
    </ligand>
</feature>
<dbReference type="InterPro" id="IPR001114">
    <property type="entry name" value="Adenylosuccinate_synthetase"/>
</dbReference>
<dbReference type="CDD" id="cd03108">
    <property type="entry name" value="AdSS"/>
    <property type="match status" value="1"/>
</dbReference>
<dbReference type="Pfam" id="PF00709">
    <property type="entry name" value="Adenylsucc_synt"/>
    <property type="match status" value="1"/>
</dbReference>
<comment type="caution">
    <text evidence="11">The sequence shown here is derived from an EMBL/GenBank/DDBJ whole genome shotgun (WGS) entry which is preliminary data.</text>
</comment>
<feature type="binding site" description="in other chain" evidence="8">
    <location>
        <begin position="71"/>
        <end position="74"/>
    </location>
    <ligand>
        <name>IMP</name>
        <dbReference type="ChEBI" id="CHEBI:58053"/>
        <note>ligand shared between dimeric partners</note>
    </ligand>
</feature>
<dbReference type="PROSITE" id="PS01266">
    <property type="entry name" value="ADENYLOSUCCIN_SYN_1"/>
    <property type="match status" value="1"/>
</dbReference>
<name>U2KA46_9STRE</name>
<feature type="active site" description="Proton acceptor" evidence="8">
    <location>
        <position position="71"/>
    </location>
</feature>
<feature type="binding site" evidence="8">
    <location>
        <position position="362"/>
    </location>
    <ligand>
        <name>GTP</name>
        <dbReference type="ChEBI" id="CHEBI:37565"/>
    </ligand>
</feature>
<feature type="binding site" description="in other chain" evidence="8">
    <location>
        <begin position="96"/>
        <end position="99"/>
    </location>
    <ligand>
        <name>IMP</name>
        <dbReference type="ChEBI" id="CHEBI:58053"/>
        <note>ligand shared between dimeric partners</note>
    </ligand>
</feature>
<keyword evidence="3 8" id="KW-0479">Metal-binding</keyword>
<protein>
    <recommendedName>
        <fullName evidence="8 10">Adenylosuccinate synthetase</fullName>
        <shortName evidence="8">AMPSase</shortName>
        <shortName evidence="8">AdSS</shortName>
        <ecNumber evidence="8 10">6.3.4.4</ecNumber>
    </recommendedName>
    <alternativeName>
        <fullName evidence="8">IMP--aspartate ligase</fullName>
    </alternativeName>
</protein>
<feature type="binding site" evidence="8">
    <location>
        <begin position="70"/>
        <end position="76"/>
    </location>
    <ligand>
        <name>GTP</name>
        <dbReference type="ChEBI" id="CHEBI:37565"/>
    </ligand>
</feature>
<feature type="binding site" evidence="8">
    <location>
        <begin position="356"/>
        <end position="362"/>
    </location>
    <ligand>
        <name>substrate</name>
    </ligand>
</feature>
<dbReference type="FunFam" id="1.10.300.10:FF:000001">
    <property type="entry name" value="Adenylosuccinate synthetase"/>
    <property type="match status" value="1"/>
</dbReference>
<dbReference type="InterPro" id="IPR033128">
    <property type="entry name" value="Adenylosuccin_syn_Lys_AS"/>
</dbReference>
<sequence length="488" mass="54153">MKQNKTIPSSLADFIGQILKKSQKFPIIRCCRKLIGESPIVYFPERGKGLIWPFRSKHMTSVVVVGTQWGDEGKGKITDFLSQDAEVIARYQGGDNAGHTIVIDGKKFKLHLIPSGIFFPEKISVIGNGVVINPKSLVTELDYLHQEGVKTDSLRISDRAHVILPYHIKLDQLQEAAKGDNKIGTTNKGIGPAYMDKAARVGIRIADLLDKDIFAQRLKANLAEKNRLFEKMYECQPLVFDEIFEEYYQYGQTIKDYVTDTSVILNDALDAGKRVLFEGAQGVMLDIDQGTYPFVTSSNPVAGGVTIGSGVGPSKINKVVGVCKAYTSRVGDGPFPTELNDETGNRIREVGHEYGTTTGRPRRVGWFDSVVMRHSRRVSGITNLSLNSIDVLSGLPTVKICVAYDLDGKRIDHYPASLEQLKRCQPIYEELPGWEEDITGCRSLDELPEAARNYVRRVGELVGVRISTFSVGPDRDQTNILDSVWANI</sequence>
<comment type="function">
    <text evidence="8">Plays an important role in the de novo pathway of purine nucleotide biosynthesis. Catalyzes the first committed step in the biosynthesis of AMP from IMP.</text>
</comment>
<dbReference type="InterPro" id="IPR042109">
    <property type="entry name" value="Adenylosuccinate_synth_dom1"/>
</dbReference>
<feature type="binding site" description="in other chain" evidence="8">
    <location>
        <position position="360"/>
    </location>
    <ligand>
        <name>IMP</name>
        <dbReference type="ChEBI" id="CHEBI:58053"/>
        <note>ligand shared between dimeric partners</note>
    </ligand>
</feature>
<feature type="binding site" description="in other chain" evidence="8">
    <location>
        <position position="296"/>
    </location>
    <ligand>
        <name>IMP</name>
        <dbReference type="ChEBI" id="CHEBI:58053"/>
        <note>ligand shared between dimeric partners</note>
    </ligand>
</feature>
<dbReference type="PROSITE" id="PS00513">
    <property type="entry name" value="ADENYLOSUCCIN_SYN_2"/>
    <property type="match status" value="1"/>
</dbReference>
<feature type="binding site" description="in other chain" evidence="8">
    <location>
        <position position="281"/>
    </location>
    <ligand>
        <name>IMP</name>
        <dbReference type="ChEBI" id="CHEBI:58053"/>
        <note>ligand shared between dimeric partners</note>
    </ligand>
</feature>
<comment type="subcellular location">
    <subcellularLocation>
        <location evidence="8">Cytoplasm</location>
    </subcellularLocation>
</comment>
<dbReference type="Gene3D" id="3.90.170.10">
    <property type="entry name" value="Adenylosuccinate Synthetase, subunit A, domain 3"/>
    <property type="match status" value="1"/>
</dbReference>
<comment type="subunit">
    <text evidence="1 8">Homodimer.</text>
</comment>
<dbReference type="PATRIC" id="fig|1227275.3.peg.1739"/>
<dbReference type="NCBIfam" id="NF002223">
    <property type="entry name" value="PRK01117.1"/>
    <property type="match status" value="1"/>
</dbReference>
<keyword evidence="2 8" id="KW-0436">Ligase</keyword>
<dbReference type="NCBIfam" id="TIGR00184">
    <property type="entry name" value="purA"/>
    <property type="match status" value="1"/>
</dbReference>
<dbReference type="InterPro" id="IPR042111">
    <property type="entry name" value="Adenylosuccinate_synth_dom3"/>
</dbReference>